<sequence>MNRNSFLPADYCYNRTNEGINFEKHSHLFERTDDGYYLVLGEHYPYSGPVYYRRKGETVDNVRGVWNNGIYEEVAEVVDTINQRLNNLFDAVKNDLKEFSVHVSKDNNVVKVQGQELLICGISVDEKVYKIFYETTEWSHKTSYYCDSAKDGTWFYYLETIDECIGEVHRFVMFEAQKANKKLSVKV</sequence>
<dbReference type="EMBL" id="CP101412">
    <property type="protein sequence ID" value="WBB30589.1"/>
    <property type="molecule type" value="Genomic_DNA"/>
</dbReference>
<protein>
    <recommendedName>
        <fullName evidence="1">DUF7225 domain-containing protein</fullName>
    </recommendedName>
</protein>
<gene>
    <name evidence="2" type="ORF">NM222_06370</name>
</gene>
<name>A0AAX3K5W8_9FIRM</name>
<organism evidence="2 3">
    <name type="scientific">Parvimonas micra</name>
    <dbReference type="NCBI Taxonomy" id="33033"/>
    <lineage>
        <taxon>Bacteria</taxon>
        <taxon>Bacillati</taxon>
        <taxon>Bacillota</taxon>
        <taxon>Tissierellia</taxon>
        <taxon>Tissierellales</taxon>
        <taxon>Peptoniphilaceae</taxon>
        <taxon>Parvimonas</taxon>
    </lineage>
</organism>
<accession>A0AAX3K5W8</accession>
<evidence type="ECO:0000313" key="2">
    <source>
        <dbReference type="EMBL" id="WBB30589.1"/>
    </source>
</evidence>
<dbReference type="Pfam" id="PF23870">
    <property type="entry name" value="DUF7225"/>
    <property type="match status" value="1"/>
</dbReference>
<proteinExistence type="predicted"/>
<evidence type="ECO:0000313" key="3">
    <source>
        <dbReference type="Proteomes" id="UP001210690"/>
    </source>
</evidence>
<evidence type="ECO:0000259" key="1">
    <source>
        <dbReference type="Pfam" id="PF23870"/>
    </source>
</evidence>
<dbReference type="AlphaFoldDB" id="A0AAX3K5W8"/>
<dbReference type="Proteomes" id="UP001210690">
    <property type="component" value="Chromosome"/>
</dbReference>
<dbReference type="RefSeq" id="WP_269755066.1">
    <property type="nucleotide sequence ID" value="NZ_CP101412.1"/>
</dbReference>
<reference evidence="2" key="1">
    <citation type="submission" date="2022-07" db="EMBL/GenBank/DDBJ databases">
        <title>Parvimonas micra travels from the subgingival sulcus of the human oral cavity to the colorectal adenocarcinoma.</title>
        <authorList>
            <person name="Conde-Perez K."/>
            <person name="Buetas E."/>
            <person name="Aja-Macaya P."/>
            <person name="Martin-De Arribas E."/>
            <person name="Iglesias-Corras I."/>
            <person name="Trigo-Tasende N."/>
            <person name="Nasser-Ali M."/>
            <person name="Estevez L.S."/>
            <person name="Rumbo-Feal S."/>
            <person name="Otero-Alen B."/>
            <person name="Noguera J.F."/>
            <person name="Concha A."/>
            <person name="Pardinas-Lopez S."/>
            <person name="Carda-Dieguez M."/>
            <person name="Gomez-Randulfe I."/>
            <person name="Martinez-Lago N."/>
            <person name="Ladra S."/>
            <person name="Aparicio L.A."/>
            <person name="Bou G."/>
            <person name="Mira A."/>
            <person name="Vallejo J.A."/>
            <person name="Poza M."/>
        </authorList>
    </citation>
    <scope>NUCLEOTIDE SEQUENCE</scope>
    <source>
        <strain evidence="2">PM102KC-G-1</strain>
    </source>
</reference>
<feature type="domain" description="DUF7225" evidence="1">
    <location>
        <begin position="2"/>
        <end position="71"/>
    </location>
</feature>
<dbReference type="InterPro" id="IPR055649">
    <property type="entry name" value="DUF7225"/>
</dbReference>